<dbReference type="EMBL" id="VRMN01000004">
    <property type="protein sequence ID" value="KAA8494594.1"/>
    <property type="molecule type" value="Genomic_DNA"/>
</dbReference>
<evidence type="ECO:0000313" key="5">
    <source>
        <dbReference type="Proteomes" id="UP000324585"/>
    </source>
</evidence>
<accession>A0A5J4YV77</accession>
<evidence type="ECO:0000256" key="2">
    <source>
        <dbReference type="PROSITE-ProRule" id="PRU00252"/>
    </source>
</evidence>
<proteinExistence type="predicted"/>
<evidence type="ECO:0000313" key="4">
    <source>
        <dbReference type="EMBL" id="KAA8494594.1"/>
    </source>
</evidence>
<feature type="compositionally biased region" description="Acidic residues" evidence="3">
    <location>
        <begin position="352"/>
        <end position="371"/>
    </location>
</feature>
<dbReference type="SUPFAM" id="SSF50249">
    <property type="entry name" value="Nucleic acid-binding proteins"/>
    <property type="match status" value="1"/>
</dbReference>
<dbReference type="GO" id="GO:0003697">
    <property type="term" value="F:single-stranded DNA binding"/>
    <property type="evidence" value="ECO:0007669"/>
    <property type="project" value="InterPro"/>
</dbReference>
<gene>
    <name evidence="4" type="ORF">FVE85_2835</name>
</gene>
<evidence type="ECO:0008006" key="6">
    <source>
        <dbReference type="Google" id="ProtNLM"/>
    </source>
</evidence>
<evidence type="ECO:0000256" key="1">
    <source>
        <dbReference type="ARBA" id="ARBA00023125"/>
    </source>
</evidence>
<organism evidence="4 5">
    <name type="scientific">Porphyridium purpureum</name>
    <name type="common">Red alga</name>
    <name type="synonym">Porphyridium cruentum</name>
    <dbReference type="NCBI Taxonomy" id="35688"/>
    <lineage>
        <taxon>Eukaryota</taxon>
        <taxon>Rhodophyta</taxon>
        <taxon>Bangiophyceae</taxon>
        <taxon>Porphyridiales</taxon>
        <taxon>Porphyridiaceae</taxon>
        <taxon>Porphyridium</taxon>
    </lineage>
</organism>
<sequence>MCAALFVSPALGAPAAGAKRLRDSRSAVPCVISVKSNRTSIRCMCSSTSSGSTDASATFRANHVELRGVIEKEPGVRAVGESEALRLASFVLLVPRYTADRKKAFDKVEIKAWNELADLVSSAALGAGEEVALQGKLRHESYTTKSGTFVSKLTVVADELHFRDALAAGRGEAQPRTSQPQFSAAPKAEFNGSATMEFPSRNAFAGLSPRSPAKQVIEQISDAVPWNDPDWWPASQEEFEMAIGVSSSTSRERNGYSKLESSGRLNRESVRVSLPPSATESEPSPPSSGNWLTELEMLESKSYDEIDVGAADQHIIEDPDLDTYIPSKVSDGSFAGLGLLDGETNVAAAEEIKEEAETDGDDEWSDGESDTETLTSVERSRQEGGRAGHDSDVDESYLHGTSSDDDW</sequence>
<dbReference type="Pfam" id="PF00436">
    <property type="entry name" value="SSB"/>
    <property type="match status" value="1"/>
</dbReference>
<dbReference type="Gene3D" id="2.40.50.140">
    <property type="entry name" value="Nucleic acid-binding proteins"/>
    <property type="match status" value="1"/>
</dbReference>
<reference evidence="5" key="1">
    <citation type="journal article" date="2019" name="Nat. Commun.">
        <title>Expansion of phycobilisome linker gene families in mesophilic red algae.</title>
        <authorList>
            <person name="Lee J."/>
            <person name="Kim D."/>
            <person name="Bhattacharya D."/>
            <person name="Yoon H.S."/>
        </authorList>
    </citation>
    <scope>NUCLEOTIDE SEQUENCE [LARGE SCALE GENOMIC DNA]</scope>
    <source>
        <strain evidence="5">CCMP 1328</strain>
    </source>
</reference>
<dbReference type="InterPro" id="IPR000424">
    <property type="entry name" value="Primosome_PriB/ssb"/>
</dbReference>
<dbReference type="PROSITE" id="PS50935">
    <property type="entry name" value="SSB"/>
    <property type="match status" value="1"/>
</dbReference>
<dbReference type="Proteomes" id="UP000324585">
    <property type="component" value="Unassembled WGS sequence"/>
</dbReference>
<feature type="compositionally biased region" description="Basic and acidic residues" evidence="3">
    <location>
        <begin position="378"/>
        <end position="391"/>
    </location>
</feature>
<dbReference type="AlphaFoldDB" id="A0A5J4YV77"/>
<protein>
    <recommendedName>
        <fullName evidence="6">Single-stranded DNA-binding protein</fullName>
    </recommendedName>
</protein>
<feature type="region of interest" description="Disordered" evidence="3">
    <location>
        <begin position="244"/>
        <end position="293"/>
    </location>
</feature>
<keyword evidence="5" id="KW-1185">Reference proteome</keyword>
<keyword evidence="1 2" id="KW-0238">DNA-binding</keyword>
<feature type="region of interest" description="Disordered" evidence="3">
    <location>
        <begin position="352"/>
        <end position="407"/>
    </location>
</feature>
<comment type="caution">
    <text evidence="4">The sequence shown here is derived from an EMBL/GenBank/DDBJ whole genome shotgun (WGS) entry which is preliminary data.</text>
</comment>
<name>A0A5J4YV77_PORPP</name>
<evidence type="ECO:0000256" key="3">
    <source>
        <dbReference type="SAM" id="MobiDB-lite"/>
    </source>
</evidence>
<dbReference type="InterPro" id="IPR012340">
    <property type="entry name" value="NA-bd_OB-fold"/>
</dbReference>